<evidence type="ECO:0000313" key="3">
    <source>
        <dbReference type="Proteomes" id="UP000562045"/>
    </source>
</evidence>
<dbReference type="Gene3D" id="3.90.550.10">
    <property type="entry name" value="Spore Coat Polysaccharide Biosynthesis Protein SpsA, Chain A"/>
    <property type="match status" value="1"/>
</dbReference>
<protein>
    <recommendedName>
        <fullName evidence="4">Type II secretion system protein GspE N-terminal domain-containing protein</fullName>
    </recommendedName>
</protein>
<evidence type="ECO:0000256" key="1">
    <source>
        <dbReference type="SAM" id="Phobius"/>
    </source>
</evidence>
<dbReference type="SUPFAM" id="SSF53448">
    <property type="entry name" value="Nucleotide-diphospho-sugar transferases"/>
    <property type="match status" value="1"/>
</dbReference>
<keyword evidence="1" id="KW-1133">Transmembrane helix</keyword>
<dbReference type="InterPro" id="IPR037257">
    <property type="entry name" value="T2SS_E_N_sf"/>
</dbReference>
<dbReference type="EMBL" id="JACBZM010000001">
    <property type="protein sequence ID" value="NYI44259.1"/>
    <property type="molecule type" value="Genomic_DNA"/>
</dbReference>
<feature type="transmembrane region" description="Helical" evidence="1">
    <location>
        <begin position="190"/>
        <end position="215"/>
    </location>
</feature>
<dbReference type="RefSeq" id="WP_179648168.1">
    <property type="nucleotide sequence ID" value="NZ_JACBZM010000001.1"/>
</dbReference>
<dbReference type="AlphaFoldDB" id="A0A7Y9ZF40"/>
<gene>
    <name evidence="2" type="ORF">BJ993_001339</name>
</gene>
<dbReference type="InterPro" id="IPR029044">
    <property type="entry name" value="Nucleotide-diphossugar_trans"/>
</dbReference>
<sequence>MAGGLAMVSIAQWLVAEGLLDASQLASATDRQRRQGGYLGDHLVEAGHLTAEEFYDALERSWRQERRDLVADPPDGALLVELDLERTVELGWIACELGDDGSVVVASSVPPTEDLVAEVLDHFPGRQPEFASCRGDDLDSVAIAARVERLAGARRTPPARLVHPIHIALAAVGAPVAMAAAVLVPLDVLAVLLLAAAAAFLVGGVIQVLTGYALLAGLDGPGSSTGTGLAAVVDDSELPLYTVIVRVCGGREGLEELFDNFRALDYPRDRTDAIIVVAQEDVETLRALRATSPRGWVRVARVPMADFVDVVQACDHGLALARGRYVVAYDQDERPAPDQLRRAVEVFESDLAARLAGASPAPPLVGLRVARRSGSQPFALDRMAEADEALGFGGPSGRGPARSPEVTAVHFNMRLLRRLGGFGLLLSRGGPRGNGDATPRIEALDSSSVRASAPDALAWWDQQADAFSQDVLDVATRTVALLRRGAERPAEEASAVAARLGAILLLLSYPVVLGGGVAAALRSSGMVGSLAGNAASVAIGEVVLVVGAVTIVAAAFLARRRGWRAGVDALALPVLWLLYSFAAWAALYAVLLRPRRVRRP</sequence>
<feature type="transmembrane region" description="Helical" evidence="1">
    <location>
        <begin position="570"/>
        <end position="591"/>
    </location>
</feature>
<evidence type="ECO:0000313" key="2">
    <source>
        <dbReference type="EMBL" id="NYI44259.1"/>
    </source>
</evidence>
<keyword evidence="1" id="KW-0472">Membrane</keyword>
<comment type="caution">
    <text evidence="2">The sequence shown here is derived from an EMBL/GenBank/DDBJ whole genome shotgun (WGS) entry which is preliminary data.</text>
</comment>
<feature type="transmembrane region" description="Helical" evidence="1">
    <location>
        <begin position="496"/>
        <end position="521"/>
    </location>
</feature>
<evidence type="ECO:0008006" key="4">
    <source>
        <dbReference type="Google" id="ProtNLM"/>
    </source>
</evidence>
<feature type="transmembrane region" description="Helical" evidence="1">
    <location>
        <begin position="164"/>
        <end position="184"/>
    </location>
</feature>
<name>A0A7Y9ZF40_9ACTN</name>
<dbReference type="Proteomes" id="UP000562045">
    <property type="component" value="Unassembled WGS sequence"/>
</dbReference>
<accession>A0A7Y9ZF40</accession>
<dbReference type="SUPFAM" id="SSF160246">
    <property type="entry name" value="EspE N-terminal domain-like"/>
    <property type="match status" value="1"/>
</dbReference>
<feature type="transmembrane region" description="Helical" evidence="1">
    <location>
        <begin position="533"/>
        <end position="558"/>
    </location>
</feature>
<keyword evidence="1" id="KW-0812">Transmembrane</keyword>
<proteinExistence type="predicted"/>
<organism evidence="2 3">
    <name type="scientific">Nocardioides aromaticivorans</name>
    <dbReference type="NCBI Taxonomy" id="200618"/>
    <lineage>
        <taxon>Bacteria</taxon>
        <taxon>Bacillati</taxon>
        <taxon>Actinomycetota</taxon>
        <taxon>Actinomycetes</taxon>
        <taxon>Propionibacteriales</taxon>
        <taxon>Nocardioidaceae</taxon>
        <taxon>Nocardioides</taxon>
    </lineage>
</organism>
<reference evidence="2 3" key="1">
    <citation type="submission" date="2020-07" db="EMBL/GenBank/DDBJ databases">
        <title>Sequencing the genomes of 1000 actinobacteria strains.</title>
        <authorList>
            <person name="Klenk H.-P."/>
        </authorList>
    </citation>
    <scope>NUCLEOTIDE SEQUENCE [LARGE SCALE GENOMIC DNA]</scope>
    <source>
        <strain evidence="2 3">DSM 15131</strain>
    </source>
</reference>